<dbReference type="CDD" id="cd00498">
    <property type="entry name" value="Hsp33"/>
    <property type="match status" value="1"/>
</dbReference>
<sequence length="321" mass="35432">MSEMTGKAESIDWQRLPQGDELFRFSFEDGRVRGVSLRLETTWQAAIENHDYPPAVASLLGQAVAGAVLMVASLKFEGRLVLQFAGRGPISLLVVQVTSDRRFRCMAKWDDERLAEAGDHLEEQLGRGQLVLTIEPEDGARYQSLVPIAGAGLENAIEGYFQQSEQLPTRLVLAADDEVTAGMLIQQMPETGGIVPTAGAAARGFEHVGKLVDTLLGDQGRREMRQVSAPELLHRLFHQEALRIHDVARVAFNCGCSREGVGQMLTSLGREELEATLDSKETPDVIEIRCDFCGSLYRFDRVDVEQLLTSDSVEPPESTRH</sequence>
<dbReference type="RefSeq" id="WP_156574142.1">
    <property type="nucleotide sequence ID" value="NZ_CP046415.1"/>
</dbReference>
<dbReference type="InterPro" id="IPR000397">
    <property type="entry name" value="Heat_shock_Hsp33"/>
</dbReference>
<dbReference type="PANTHER" id="PTHR30111:SF1">
    <property type="entry name" value="33 KDA CHAPERONIN"/>
    <property type="match status" value="1"/>
</dbReference>
<evidence type="ECO:0000313" key="6">
    <source>
        <dbReference type="EMBL" id="QGT78656.1"/>
    </source>
</evidence>
<accession>A0A6I6CWA4</accession>
<dbReference type="SUPFAM" id="SSF64397">
    <property type="entry name" value="Hsp33 domain"/>
    <property type="match status" value="1"/>
</dbReference>
<dbReference type="Proteomes" id="UP000427716">
    <property type="component" value="Chromosome"/>
</dbReference>
<dbReference type="GO" id="GO:0051082">
    <property type="term" value="F:unfolded protein binding"/>
    <property type="evidence" value="ECO:0007669"/>
    <property type="project" value="InterPro"/>
</dbReference>
<reference evidence="6 7" key="1">
    <citation type="submission" date="2019-11" db="EMBL/GenBank/DDBJ databases">
        <authorList>
            <person name="Zhang J."/>
            <person name="Sun C."/>
        </authorList>
    </citation>
    <scope>NUCLEOTIDE SEQUENCE [LARGE SCALE GENOMIC DNA]</scope>
    <source>
        <strain evidence="7">sp2</strain>
    </source>
</reference>
<dbReference type="InterPro" id="IPR016153">
    <property type="entry name" value="Heat_shock_Hsp33_N"/>
</dbReference>
<dbReference type="EMBL" id="CP046415">
    <property type="protein sequence ID" value="QGT78656.1"/>
    <property type="molecule type" value="Genomic_DNA"/>
</dbReference>
<keyword evidence="4" id="KW-0143">Chaperone</keyword>
<keyword evidence="3" id="KW-1015">Disulfide bond</keyword>
<keyword evidence="2" id="KW-0862">Zinc</keyword>
<organism evidence="6 7">
    <name type="scientific">Guyparkeria halophila</name>
    <dbReference type="NCBI Taxonomy" id="47960"/>
    <lineage>
        <taxon>Bacteria</taxon>
        <taxon>Pseudomonadati</taxon>
        <taxon>Pseudomonadota</taxon>
        <taxon>Gammaproteobacteria</taxon>
        <taxon>Chromatiales</taxon>
        <taxon>Thioalkalibacteraceae</taxon>
        <taxon>Guyparkeria</taxon>
    </lineage>
</organism>
<keyword evidence="7" id="KW-1185">Reference proteome</keyword>
<evidence type="ECO:0000256" key="5">
    <source>
        <dbReference type="ARBA" id="ARBA00023284"/>
    </source>
</evidence>
<dbReference type="Gene3D" id="3.90.1280.10">
    <property type="entry name" value="HSP33 redox switch-like"/>
    <property type="match status" value="1"/>
</dbReference>
<dbReference type="Gene3D" id="3.55.30.10">
    <property type="entry name" value="Hsp33 domain"/>
    <property type="match status" value="1"/>
</dbReference>
<dbReference type="GO" id="GO:0042026">
    <property type="term" value="P:protein refolding"/>
    <property type="evidence" value="ECO:0007669"/>
    <property type="project" value="TreeGrafter"/>
</dbReference>
<evidence type="ECO:0000256" key="3">
    <source>
        <dbReference type="ARBA" id="ARBA00023157"/>
    </source>
</evidence>
<dbReference type="KEGG" id="ghl:GM160_06960"/>
<evidence type="ECO:0000256" key="1">
    <source>
        <dbReference type="ARBA" id="ARBA00022490"/>
    </source>
</evidence>
<protein>
    <submittedName>
        <fullName evidence="6">Redox-regulated molecular chaperone Hsp33</fullName>
    </submittedName>
</protein>
<keyword evidence="5" id="KW-0676">Redox-active center</keyword>
<evidence type="ECO:0000256" key="2">
    <source>
        <dbReference type="ARBA" id="ARBA00022833"/>
    </source>
</evidence>
<dbReference type="GO" id="GO:0044183">
    <property type="term" value="F:protein folding chaperone"/>
    <property type="evidence" value="ECO:0007669"/>
    <property type="project" value="TreeGrafter"/>
</dbReference>
<evidence type="ECO:0000313" key="7">
    <source>
        <dbReference type="Proteomes" id="UP000427716"/>
    </source>
</evidence>
<keyword evidence="1" id="KW-0963">Cytoplasm</keyword>
<dbReference type="PIRSF" id="PIRSF005261">
    <property type="entry name" value="Heat_shock_Hsp33"/>
    <property type="match status" value="1"/>
</dbReference>
<dbReference type="InterPro" id="IPR016154">
    <property type="entry name" value="Heat_shock_Hsp33_C"/>
</dbReference>
<name>A0A6I6CWA4_9GAMM</name>
<dbReference type="GO" id="GO:0005737">
    <property type="term" value="C:cytoplasm"/>
    <property type="evidence" value="ECO:0007669"/>
    <property type="project" value="InterPro"/>
</dbReference>
<proteinExistence type="predicted"/>
<dbReference type="SUPFAM" id="SSF118352">
    <property type="entry name" value="HSP33 redox switch-like"/>
    <property type="match status" value="1"/>
</dbReference>
<dbReference type="AlphaFoldDB" id="A0A6I6CWA4"/>
<gene>
    <name evidence="6" type="ORF">GM160_06960</name>
</gene>
<dbReference type="PANTHER" id="PTHR30111">
    <property type="entry name" value="33 KDA CHAPERONIN"/>
    <property type="match status" value="1"/>
</dbReference>
<evidence type="ECO:0000256" key="4">
    <source>
        <dbReference type="ARBA" id="ARBA00023186"/>
    </source>
</evidence>
<dbReference type="Pfam" id="PF01430">
    <property type="entry name" value="HSP33"/>
    <property type="match status" value="1"/>
</dbReference>